<feature type="compositionally biased region" description="Basic and acidic residues" evidence="1">
    <location>
        <begin position="41"/>
        <end position="60"/>
    </location>
</feature>
<evidence type="ECO:0000313" key="2">
    <source>
        <dbReference type="EMBL" id="RQM19691.1"/>
    </source>
</evidence>
<proteinExistence type="predicted"/>
<evidence type="ECO:0000313" key="3">
    <source>
        <dbReference type="Proteomes" id="UP000284702"/>
    </source>
</evidence>
<feature type="region of interest" description="Disordered" evidence="1">
    <location>
        <begin position="34"/>
        <end position="60"/>
    </location>
</feature>
<keyword evidence="3" id="KW-1185">Reference proteome</keyword>
<dbReference type="AlphaFoldDB" id="A0A425CRN8"/>
<dbReference type="Proteomes" id="UP000284702">
    <property type="component" value="Unassembled WGS sequence"/>
</dbReference>
<organism evidence="2 3">
    <name type="scientific">Aphanomyces astaci</name>
    <name type="common">Crayfish plague agent</name>
    <dbReference type="NCBI Taxonomy" id="112090"/>
    <lineage>
        <taxon>Eukaryota</taxon>
        <taxon>Sar</taxon>
        <taxon>Stramenopiles</taxon>
        <taxon>Oomycota</taxon>
        <taxon>Saprolegniomycetes</taxon>
        <taxon>Saprolegniales</taxon>
        <taxon>Verrucalvaceae</taxon>
        <taxon>Aphanomyces</taxon>
    </lineage>
</organism>
<protein>
    <submittedName>
        <fullName evidence="2">Uncharacterized protein</fullName>
    </submittedName>
</protein>
<sequence length="90" mass="9811">MAVGEPCAPVLNLLISQDAVDGVSTAPRLASPRLLKFSTSADKKSDKRNGNDHDDDKSMMEKVKETVHASVDKSYEQLQKVTLPTDVEVI</sequence>
<dbReference type="EMBL" id="MZMZ02004198">
    <property type="protein sequence ID" value="RQM19691.1"/>
    <property type="molecule type" value="Genomic_DNA"/>
</dbReference>
<comment type="caution">
    <text evidence="2">The sequence shown here is derived from an EMBL/GenBank/DDBJ whole genome shotgun (WGS) entry which is preliminary data.</text>
</comment>
<accession>A0A425CRN8</accession>
<reference evidence="2" key="1">
    <citation type="submission" date="2018-07" db="EMBL/GenBank/DDBJ databases">
        <title>Annotation of Aphanomyces astaci genome assembly.</title>
        <authorList>
            <person name="Studholme D.J."/>
        </authorList>
    </citation>
    <scope>NUCLEOTIDE SEQUENCE [LARGE SCALE GENOMIC DNA]</scope>
    <source>
        <strain evidence="2">Pc</strain>
    </source>
</reference>
<gene>
    <name evidence="2" type="ORF">B5M09_011293</name>
</gene>
<name>A0A425CRN8_APHAT</name>
<dbReference type="VEuPathDB" id="FungiDB:H257_06210"/>
<evidence type="ECO:0000256" key="1">
    <source>
        <dbReference type="SAM" id="MobiDB-lite"/>
    </source>
</evidence>